<evidence type="ECO:0000256" key="7">
    <source>
        <dbReference type="SAM" id="Phobius"/>
    </source>
</evidence>
<gene>
    <name evidence="10" type="ORF">KFE25_010131</name>
</gene>
<feature type="compositionally biased region" description="Polar residues" evidence="6">
    <location>
        <begin position="789"/>
        <end position="808"/>
    </location>
</feature>
<name>A0A8J5XDH5_DIALT</name>
<evidence type="ECO:0000313" key="10">
    <source>
        <dbReference type="EMBL" id="KAG8464763.1"/>
    </source>
</evidence>
<evidence type="ECO:0000256" key="2">
    <source>
        <dbReference type="ARBA" id="ARBA00012438"/>
    </source>
</evidence>
<dbReference type="GO" id="GO:0009927">
    <property type="term" value="F:histidine phosphotransfer kinase activity"/>
    <property type="evidence" value="ECO:0007669"/>
    <property type="project" value="TreeGrafter"/>
</dbReference>
<keyword evidence="4" id="KW-0418">Kinase</keyword>
<evidence type="ECO:0000256" key="5">
    <source>
        <dbReference type="PROSITE-ProRule" id="PRU00169"/>
    </source>
</evidence>
<feature type="compositionally biased region" description="Low complexity" evidence="6">
    <location>
        <begin position="739"/>
        <end position="750"/>
    </location>
</feature>
<evidence type="ECO:0000259" key="9">
    <source>
        <dbReference type="PROSITE" id="PS50110"/>
    </source>
</evidence>
<dbReference type="Gene3D" id="3.30.565.10">
    <property type="entry name" value="Histidine kinase-like ATPase, C-terminal domain"/>
    <property type="match status" value="1"/>
</dbReference>
<feature type="transmembrane region" description="Helical" evidence="7">
    <location>
        <begin position="63"/>
        <end position="84"/>
    </location>
</feature>
<dbReference type="GO" id="GO:0000155">
    <property type="term" value="F:phosphorelay sensor kinase activity"/>
    <property type="evidence" value="ECO:0007669"/>
    <property type="project" value="TreeGrafter"/>
</dbReference>
<dbReference type="Gene3D" id="3.40.50.2300">
    <property type="match status" value="1"/>
</dbReference>
<evidence type="ECO:0000256" key="6">
    <source>
        <dbReference type="SAM" id="MobiDB-lite"/>
    </source>
</evidence>
<feature type="domain" description="Histidine kinase" evidence="8">
    <location>
        <begin position="330"/>
        <end position="599"/>
    </location>
</feature>
<feature type="transmembrane region" description="Helical" evidence="7">
    <location>
        <begin position="202"/>
        <end position="228"/>
    </location>
</feature>
<dbReference type="InterPro" id="IPR003594">
    <property type="entry name" value="HATPase_dom"/>
</dbReference>
<organism evidence="10 11">
    <name type="scientific">Diacronema lutheri</name>
    <name type="common">Unicellular marine alga</name>
    <name type="synonym">Monochrysis lutheri</name>
    <dbReference type="NCBI Taxonomy" id="2081491"/>
    <lineage>
        <taxon>Eukaryota</taxon>
        <taxon>Haptista</taxon>
        <taxon>Haptophyta</taxon>
        <taxon>Pavlovophyceae</taxon>
        <taxon>Pavlovales</taxon>
        <taxon>Pavlovaceae</taxon>
        <taxon>Diacronema</taxon>
    </lineage>
</organism>
<feature type="region of interest" description="Disordered" evidence="6">
    <location>
        <begin position="789"/>
        <end position="813"/>
    </location>
</feature>
<feature type="transmembrane region" description="Helical" evidence="7">
    <location>
        <begin position="104"/>
        <end position="126"/>
    </location>
</feature>
<feature type="modified residue" description="4-aspartylphosphate" evidence="5">
    <location>
        <position position="887"/>
    </location>
</feature>
<evidence type="ECO:0000256" key="1">
    <source>
        <dbReference type="ARBA" id="ARBA00000085"/>
    </source>
</evidence>
<comment type="caution">
    <text evidence="10">The sequence shown here is derived from an EMBL/GenBank/DDBJ whole genome shotgun (WGS) entry which is preliminary data.</text>
</comment>
<evidence type="ECO:0000256" key="3">
    <source>
        <dbReference type="ARBA" id="ARBA00022679"/>
    </source>
</evidence>
<sequence>MALEHTDQGAVGMHRAIAGGRDFLSRADGEGHVPLNRFGLRFVDPEEEREFTARHVDAGLARLLPAVCAAMGAWHAAVLVQLTRAHGAGTLARGEPTTPATERGAVWLMAANLACWLLLGIAGRAYGEWLRRQLERALSKVASHGNGSSSIGSVAASSFAGRAMTAGLVCALLVDAAAQLLLELEAELPESVVALRALLAPLLVAGFLPVGPGVLAAPALALPVVVGAGRRARPCTPGGDRECGAVARALDVLALETLLLAMLACRWLHVVGARCVFHRVRVARERDARAVAKRLNDAALASALREGEARRSVTGALEAAAAARARLIRVLTHNIRSPLLVADNVSEEIDQCAAAASRAQCALSRSRGDVAAADAPSWKGLPAKLKASARSLHHACVRMEHVLSDLAEFELLESNTLSVQPAPFTLGELRHVVEDLWRPHAELANAPLHVSLDEALAPLRVLGDLGRLAQCVGAGISNALNASAERTPVFVTFALAPQMDQVLLNAQRGVVSARQEWVLVRVVVTDRGAGLAADELEALRQGSVFPAVSRSQLNGEAATGVGLARTRMVLQLHSESTMRLSSDGLGRGAVFELSLKLRLDLAQPGAHGARLAAWLASGEGGGALPHYNGAALARELSESVPSTPIARSPRSTGLHARLPTRGAVSSLREAFAPGGLSGVATPRVTPRSMSASPRPCAAPPSSSRAVAPWPLPTAPAERPHAAAPAATCADDQPSVPQTARSSADAGAADAAHGERGDRPASSAPPPRAHHLRHPHALSPHSATLTVAPQSPNVEQQPSPTPHESSATLADTPRFPPHFRVLYAEDDAVLRRSIVLRVFKPLGLRVSEATDGDDALAQFRAAAAPPDEQSSAAGGAAAPAGFSFVLLDNQMPKLTGAQVARTMRALGFGGPIVGMTGDPAGCKDRAEFEAAGLDVCLDKGTQSVRRVKQMLIDLGAALCGIPDAENATGPISERARAEAPAP</sequence>
<feature type="region of interest" description="Disordered" evidence="6">
    <location>
        <begin position="673"/>
        <end position="774"/>
    </location>
</feature>
<dbReference type="EMBL" id="JAGTXO010000012">
    <property type="protein sequence ID" value="KAG8464763.1"/>
    <property type="molecule type" value="Genomic_DNA"/>
</dbReference>
<dbReference type="PANTHER" id="PTHR43047">
    <property type="entry name" value="TWO-COMPONENT HISTIDINE PROTEIN KINASE"/>
    <property type="match status" value="1"/>
</dbReference>
<evidence type="ECO:0000313" key="11">
    <source>
        <dbReference type="Proteomes" id="UP000751190"/>
    </source>
</evidence>
<dbReference type="Proteomes" id="UP000751190">
    <property type="component" value="Unassembled WGS sequence"/>
</dbReference>
<reference evidence="10" key="1">
    <citation type="submission" date="2021-05" db="EMBL/GenBank/DDBJ databases">
        <title>The genome of the haptophyte Pavlova lutheri (Diacronema luteri, Pavlovales) - a model for lipid biosynthesis in eukaryotic algae.</title>
        <authorList>
            <person name="Hulatt C.J."/>
            <person name="Posewitz M.C."/>
        </authorList>
    </citation>
    <scope>NUCLEOTIDE SEQUENCE</scope>
    <source>
        <strain evidence="10">NIVA-4/92</strain>
    </source>
</reference>
<dbReference type="Pfam" id="PF02518">
    <property type="entry name" value="HATPase_c"/>
    <property type="match status" value="1"/>
</dbReference>
<dbReference type="PROSITE" id="PS50110">
    <property type="entry name" value="RESPONSE_REGULATORY"/>
    <property type="match status" value="1"/>
</dbReference>
<proteinExistence type="predicted"/>
<dbReference type="InterPro" id="IPR036890">
    <property type="entry name" value="HATPase_C_sf"/>
</dbReference>
<feature type="compositionally biased region" description="Low complexity" evidence="6">
    <location>
        <begin position="686"/>
        <end position="708"/>
    </location>
</feature>
<feature type="domain" description="Response regulatory" evidence="9">
    <location>
        <begin position="819"/>
        <end position="953"/>
    </location>
</feature>
<keyword evidence="3" id="KW-0808">Transferase</keyword>
<dbReference type="EC" id="2.7.13.3" evidence="2"/>
<keyword evidence="5" id="KW-0597">Phosphoprotein</keyword>
<dbReference type="InterPro" id="IPR005467">
    <property type="entry name" value="His_kinase_dom"/>
</dbReference>
<keyword evidence="7" id="KW-0812">Transmembrane</keyword>
<dbReference type="GO" id="GO:0005886">
    <property type="term" value="C:plasma membrane"/>
    <property type="evidence" value="ECO:0007669"/>
    <property type="project" value="TreeGrafter"/>
</dbReference>
<dbReference type="SUPFAM" id="SSF52172">
    <property type="entry name" value="CheY-like"/>
    <property type="match status" value="1"/>
</dbReference>
<accession>A0A8J5XDH5</accession>
<dbReference type="SMART" id="SM00448">
    <property type="entry name" value="REC"/>
    <property type="match status" value="1"/>
</dbReference>
<dbReference type="OrthoDB" id="60033at2759"/>
<evidence type="ECO:0000256" key="4">
    <source>
        <dbReference type="ARBA" id="ARBA00022777"/>
    </source>
</evidence>
<keyword evidence="7" id="KW-0472">Membrane</keyword>
<keyword evidence="11" id="KW-1185">Reference proteome</keyword>
<dbReference type="InterPro" id="IPR011006">
    <property type="entry name" value="CheY-like_superfamily"/>
</dbReference>
<protein>
    <recommendedName>
        <fullName evidence="2">histidine kinase</fullName>
        <ecNumber evidence="2">2.7.13.3</ecNumber>
    </recommendedName>
</protein>
<dbReference type="PANTHER" id="PTHR43047:SF62">
    <property type="entry name" value="SENSOR HISTIDINE KINASE DPIB"/>
    <property type="match status" value="1"/>
</dbReference>
<keyword evidence="7" id="KW-1133">Transmembrane helix</keyword>
<dbReference type="SUPFAM" id="SSF55874">
    <property type="entry name" value="ATPase domain of HSP90 chaperone/DNA topoisomerase II/histidine kinase"/>
    <property type="match status" value="1"/>
</dbReference>
<dbReference type="PROSITE" id="PS50109">
    <property type="entry name" value="HIS_KIN"/>
    <property type="match status" value="1"/>
</dbReference>
<evidence type="ECO:0000259" key="8">
    <source>
        <dbReference type="PROSITE" id="PS50109"/>
    </source>
</evidence>
<dbReference type="AlphaFoldDB" id="A0A8J5XDH5"/>
<dbReference type="InterPro" id="IPR001789">
    <property type="entry name" value="Sig_transdc_resp-reg_receiver"/>
</dbReference>
<comment type="catalytic activity">
    <reaction evidence="1">
        <text>ATP + protein L-histidine = ADP + protein N-phospho-L-histidine.</text>
        <dbReference type="EC" id="2.7.13.3"/>
    </reaction>
</comment>